<evidence type="ECO:0000313" key="5">
    <source>
        <dbReference type="Proteomes" id="UP001195914"/>
    </source>
</evidence>
<comment type="caution">
    <text evidence="4">The sequence shown here is derived from an EMBL/GenBank/DDBJ whole genome shotgun (WGS) entry which is preliminary data.</text>
</comment>
<proteinExistence type="predicted"/>
<evidence type="ECO:0000256" key="1">
    <source>
        <dbReference type="SAM" id="Coils"/>
    </source>
</evidence>
<keyword evidence="1" id="KW-0175">Coiled coil</keyword>
<evidence type="ECO:0000256" key="3">
    <source>
        <dbReference type="SAM" id="Phobius"/>
    </source>
</evidence>
<keyword evidence="3" id="KW-0812">Transmembrane</keyword>
<feature type="transmembrane region" description="Helical" evidence="3">
    <location>
        <begin position="439"/>
        <end position="472"/>
    </location>
</feature>
<dbReference type="Proteomes" id="UP001195914">
    <property type="component" value="Unassembled WGS sequence"/>
</dbReference>
<dbReference type="AlphaFoldDB" id="A0AAD9GCY6"/>
<accession>A0AAD9GCY6</accession>
<dbReference type="EMBL" id="JAHBMH010000044">
    <property type="protein sequence ID" value="KAK1936045.1"/>
    <property type="molecule type" value="Genomic_DNA"/>
</dbReference>
<keyword evidence="3" id="KW-0472">Membrane</keyword>
<reference evidence="4" key="1">
    <citation type="journal article" date="2014" name="Nucleic Acids Res.">
        <title>The evolutionary dynamics of variant antigen genes in Babesia reveal a history of genomic innovation underlying host-parasite interaction.</title>
        <authorList>
            <person name="Jackson A.P."/>
            <person name="Otto T.D."/>
            <person name="Darby A."/>
            <person name="Ramaprasad A."/>
            <person name="Xia D."/>
            <person name="Echaide I.E."/>
            <person name="Farber M."/>
            <person name="Gahlot S."/>
            <person name="Gamble J."/>
            <person name="Gupta D."/>
            <person name="Gupta Y."/>
            <person name="Jackson L."/>
            <person name="Malandrin L."/>
            <person name="Malas T.B."/>
            <person name="Moussa E."/>
            <person name="Nair M."/>
            <person name="Reid A.J."/>
            <person name="Sanders M."/>
            <person name="Sharma J."/>
            <person name="Tracey A."/>
            <person name="Quail M.A."/>
            <person name="Weir W."/>
            <person name="Wastling J.M."/>
            <person name="Hall N."/>
            <person name="Willadsen P."/>
            <person name="Lingelbach K."/>
            <person name="Shiels B."/>
            <person name="Tait A."/>
            <person name="Berriman M."/>
            <person name="Allred D.R."/>
            <person name="Pain A."/>
        </authorList>
    </citation>
    <scope>NUCLEOTIDE SEQUENCE</scope>
    <source>
        <strain evidence="4">1802A</strain>
    </source>
</reference>
<organism evidence="4 5">
    <name type="scientific">Babesia divergens</name>
    <dbReference type="NCBI Taxonomy" id="32595"/>
    <lineage>
        <taxon>Eukaryota</taxon>
        <taxon>Sar</taxon>
        <taxon>Alveolata</taxon>
        <taxon>Apicomplexa</taxon>
        <taxon>Aconoidasida</taxon>
        <taxon>Piroplasmida</taxon>
        <taxon>Babesiidae</taxon>
        <taxon>Babesia</taxon>
    </lineage>
</organism>
<feature type="region of interest" description="Disordered" evidence="2">
    <location>
        <begin position="255"/>
        <end position="287"/>
    </location>
</feature>
<name>A0AAD9GCY6_BABDI</name>
<gene>
    <name evidence="4" type="ORF">X943_001122</name>
</gene>
<reference evidence="4" key="2">
    <citation type="submission" date="2021-05" db="EMBL/GenBank/DDBJ databases">
        <authorList>
            <person name="Pain A."/>
        </authorList>
    </citation>
    <scope>NUCLEOTIDE SEQUENCE</scope>
    <source>
        <strain evidence="4">1802A</strain>
    </source>
</reference>
<protein>
    <submittedName>
        <fullName evidence="4">Uncharacterized protein</fullName>
    </submittedName>
</protein>
<feature type="coiled-coil region" evidence="1">
    <location>
        <begin position="1"/>
        <end position="30"/>
    </location>
</feature>
<evidence type="ECO:0000313" key="4">
    <source>
        <dbReference type="EMBL" id="KAK1936045.1"/>
    </source>
</evidence>
<keyword evidence="3" id="KW-1133">Transmembrane helix</keyword>
<sequence>MEETQQEVEVTEIEQQVKEEETAASVAKVEEPKQQGSDGYAILDLHINQFLSFIADEFSFLPCAIYKPRIDVYLNNKLVYKSRVLSHENDIFGNVIRLRIRSPNSVVTLKLYECVQLRLTEHCVDELIKPVLKDEPMDEVLISTCDIEVGLLLPFKRYDMVCAFRVNPMFQHYNPGGILYYPTFKGKPFIDNKRACCACRVCVFLASLTNSVHKKMLNKYFDFRSDTHVVELPNKQASAAANDSNDKNAELDKLQCTTTDETTKDNTSGVSVDGENPNEGSGQPVMKPAEHMDYMDEDEKEGICDEPTKLETFELNVKKVFFTREGCTCCRLADVPRQLRGVNYSPCLCCHDYQVCCEHSVESYYYTSISLMLVSKHPIDFKTEVAALMNNPITLTDKPTARSHSLCSIVTRFYEVFEAFGMINKHLGFSSLEKVQQKYLYLFITLLVIGFVFDGKMTTVSCFILGFLTIYFKSTSSRQYNQDFGDVIQTCKRLTFSGQGLEKIIKDIIEEDESSKIEEPANRHQRNMVYIPKSVFVDDVKVYSKLNASLKRCENISIKTMTNFLSASIPKKVRKSLLTMLDFCEGVIWCLNSVLAIIRRYGLAISLVFFSLGILSLRYAFWIKTFIKTSIILLGTSCLMDNNPTVRLFFAQLKHLVKYVAIHVRRREWFLNVESFL</sequence>
<evidence type="ECO:0000256" key="2">
    <source>
        <dbReference type="SAM" id="MobiDB-lite"/>
    </source>
</evidence>
<feature type="transmembrane region" description="Helical" evidence="3">
    <location>
        <begin position="604"/>
        <end position="621"/>
    </location>
</feature>
<keyword evidence="5" id="KW-1185">Reference proteome</keyword>